<protein>
    <submittedName>
        <fullName evidence="3">RalBP1-associated Eps domain-containing protein 2</fullName>
    </submittedName>
</protein>
<dbReference type="PANTHER" id="PTHR11216:SF64">
    <property type="entry name" value="RALBP1-ASSOCIATED EPS DOMAIN-CONTAINING PROTEIN 2"/>
    <property type="match status" value="1"/>
</dbReference>
<gene>
    <name evidence="3" type="ORF">UY3_17271</name>
</gene>
<dbReference type="PANTHER" id="PTHR11216">
    <property type="entry name" value="EH DOMAIN"/>
    <property type="match status" value="1"/>
</dbReference>
<reference evidence="4" key="1">
    <citation type="journal article" date="2013" name="Nat. Genet.">
        <title>The draft genomes of soft-shell turtle and green sea turtle yield insights into the development and evolution of the turtle-specific body plan.</title>
        <authorList>
            <person name="Wang Z."/>
            <person name="Pascual-Anaya J."/>
            <person name="Zadissa A."/>
            <person name="Li W."/>
            <person name="Niimura Y."/>
            <person name="Huang Z."/>
            <person name="Li C."/>
            <person name="White S."/>
            <person name="Xiong Z."/>
            <person name="Fang D."/>
            <person name="Wang B."/>
            <person name="Ming Y."/>
            <person name="Chen Y."/>
            <person name="Zheng Y."/>
            <person name="Kuraku S."/>
            <person name="Pignatelli M."/>
            <person name="Herrero J."/>
            <person name="Beal K."/>
            <person name="Nozawa M."/>
            <person name="Li Q."/>
            <person name="Wang J."/>
            <person name="Zhang H."/>
            <person name="Yu L."/>
            <person name="Shigenobu S."/>
            <person name="Wang J."/>
            <person name="Liu J."/>
            <person name="Flicek P."/>
            <person name="Searle S."/>
            <person name="Wang J."/>
            <person name="Kuratani S."/>
            <person name="Yin Y."/>
            <person name="Aken B."/>
            <person name="Zhang G."/>
            <person name="Irie N."/>
        </authorList>
    </citation>
    <scope>NUCLEOTIDE SEQUENCE [LARGE SCALE GENOMIC DNA]</scope>
</reference>
<dbReference type="InterPro" id="IPR018247">
    <property type="entry name" value="EF_Hand_1_Ca_BS"/>
</dbReference>
<sequence length="385" mass="43195">MSILAELQRHSESAEGKPLLWINMLLTLTNTSQVAVELFLKLQRQEKCNIDLTTRSGSDMRLLVAFTEVLITMDRRFWIWETSTECCELQRNEGAPGHISSLARHIMALTPRLQRCWYSTLASGLTFAAVPLERRGTSVNDVLHYCVLISLQKRMRICPLKAPFLTAGLLICFETKQAICVECCVRERELSDVDCDGALTLPEFCAAFHLIVARKNGYPLPDTLPETLLPDYLHPASLKPKRDCALLDSYSDSLPVSQQTRDFNRTEYRVKVKELRNAYHKAWKANCCSGAVPVSCQFYEELDAILCDDPTSTAKATVDTSVACLPVEDGLSQEEEILDEDVAREGDLEAEDDSEVRDACNQELFFAPEEASQSQLSELGEEQTG</sequence>
<keyword evidence="4" id="KW-1185">Reference proteome</keyword>
<keyword evidence="2" id="KW-0106">Calcium</keyword>
<dbReference type="GO" id="GO:0005737">
    <property type="term" value="C:cytoplasm"/>
    <property type="evidence" value="ECO:0007669"/>
    <property type="project" value="TreeGrafter"/>
</dbReference>
<dbReference type="GO" id="GO:0016197">
    <property type="term" value="P:endosomal transport"/>
    <property type="evidence" value="ECO:0007669"/>
    <property type="project" value="TreeGrafter"/>
</dbReference>
<proteinExistence type="predicted"/>
<dbReference type="GO" id="GO:0006897">
    <property type="term" value="P:endocytosis"/>
    <property type="evidence" value="ECO:0007669"/>
    <property type="project" value="TreeGrafter"/>
</dbReference>
<dbReference type="EMBL" id="KB587548">
    <property type="protein sequence ID" value="EMP25682.1"/>
    <property type="molecule type" value="Genomic_DNA"/>
</dbReference>
<dbReference type="PROSITE" id="PS00018">
    <property type="entry name" value="EF_HAND_1"/>
    <property type="match status" value="1"/>
</dbReference>
<dbReference type="STRING" id="8469.M7BBT7"/>
<keyword evidence="1" id="KW-0479">Metal-binding</keyword>
<dbReference type="GO" id="GO:0046872">
    <property type="term" value="F:metal ion binding"/>
    <property type="evidence" value="ECO:0007669"/>
    <property type="project" value="UniProtKB-KW"/>
</dbReference>
<name>M7BBT7_CHEMY</name>
<dbReference type="AlphaFoldDB" id="M7BBT7"/>
<dbReference type="SUPFAM" id="SSF47473">
    <property type="entry name" value="EF-hand"/>
    <property type="match status" value="1"/>
</dbReference>
<dbReference type="Proteomes" id="UP000031443">
    <property type="component" value="Unassembled WGS sequence"/>
</dbReference>
<evidence type="ECO:0000256" key="1">
    <source>
        <dbReference type="ARBA" id="ARBA00022723"/>
    </source>
</evidence>
<dbReference type="InterPro" id="IPR011992">
    <property type="entry name" value="EF-hand-dom_pair"/>
</dbReference>
<evidence type="ECO:0000313" key="4">
    <source>
        <dbReference type="Proteomes" id="UP000031443"/>
    </source>
</evidence>
<accession>M7BBT7</accession>
<dbReference type="Gene3D" id="1.10.238.10">
    <property type="entry name" value="EF-hand"/>
    <property type="match status" value="1"/>
</dbReference>
<dbReference type="GO" id="GO:0005886">
    <property type="term" value="C:plasma membrane"/>
    <property type="evidence" value="ECO:0007669"/>
    <property type="project" value="TreeGrafter"/>
</dbReference>
<evidence type="ECO:0000256" key="2">
    <source>
        <dbReference type="ARBA" id="ARBA00022837"/>
    </source>
</evidence>
<organism evidence="3 4">
    <name type="scientific">Chelonia mydas</name>
    <name type="common">Green sea-turtle</name>
    <name type="synonym">Chelonia agassizi</name>
    <dbReference type="NCBI Taxonomy" id="8469"/>
    <lineage>
        <taxon>Eukaryota</taxon>
        <taxon>Metazoa</taxon>
        <taxon>Chordata</taxon>
        <taxon>Craniata</taxon>
        <taxon>Vertebrata</taxon>
        <taxon>Euteleostomi</taxon>
        <taxon>Archelosauria</taxon>
        <taxon>Testudinata</taxon>
        <taxon>Testudines</taxon>
        <taxon>Cryptodira</taxon>
        <taxon>Durocryptodira</taxon>
        <taxon>Americhelydia</taxon>
        <taxon>Chelonioidea</taxon>
        <taxon>Cheloniidae</taxon>
        <taxon>Chelonia</taxon>
    </lineage>
</organism>
<evidence type="ECO:0000313" key="3">
    <source>
        <dbReference type="EMBL" id="EMP25682.1"/>
    </source>
</evidence>